<evidence type="ECO:0000313" key="7">
    <source>
        <dbReference type="Proteomes" id="UP000618445"/>
    </source>
</evidence>
<dbReference type="InterPro" id="IPR029439">
    <property type="entry name" value="Wzt_C"/>
</dbReference>
<dbReference type="PROSITE" id="PS50893">
    <property type="entry name" value="ABC_TRANSPORTER_2"/>
    <property type="match status" value="1"/>
</dbReference>
<dbReference type="InterPro" id="IPR003439">
    <property type="entry name" value="ABC_transporter-like_ATP-bd"/>
</dbReference>
<dbReference type="RefSeq" id="WP_190577756.1">
    <property type="nucleotide sequence ID" value="NZ_CAWPQU010000002.1"/>
</dbReference>
<evidence type="ECO:0000256" key="4">
    <source>
        <dbReference type="ARBA" id="ARBA00022840"/>
    </source>
</evidence>
<evidence type="ECO:0000259" key="5">
    <source>
        <dbReference type="PROSITE" id="PS50893"/>
    </source>
</evidence>
<dbReference type="GO" id="GO:0005524">
    <property type="term" value="F:ATP binding"/>
    <property type="evidence" value="ECO:0007669"/>
    <property type="project" value="UniProtKB-KW"/>
</dbReference>
<dbReference type="InterPro" id="IPR050683">
    <property type="entry name" value="Bact_Polysacc_Export_ATP-bd"/>
</dbReference>
<dbReference type="Pfam" id="PF14524">
    <property type="entry name" value="Wzt_C"/>
    <property type="match status" value="1"/>
</dbReference>
<feature type="domain" description="ABC transporter" evidence="5">
    <location>
        <begin position="6"/>
        <end position="266"/>
    </location>
</feature>
<evidence type="ECO:0000256" key="1">
    <source>
        <dbReference type="ARBA" id="ARBA00005417"/>
    </source>
</evidence>
<comment type="caution">
    <text evidence="6">The sequence shown here is derived from an EMBL/GenBank/DDBJ whole genome shotgun (WGS) entry which is preliminary data.</text>
</comment>
<comment type="similarity">
    <text evidence="1">Belongs to the ABC transporter superfamily.</text>
</comment>
<dbReference type="CDD" id="cd10147">
    <property type="entry name" value="Wzt_C-like"/>
    <property type="match status" value="1"/>
</dbReference>
<keyword evidence="2" id="KW-0813">Transport</keyword>
<keyword evidence="3" id="KW-0547">Nucleotide-binding</keyword>
<dbReference type="CDD" id="cd03220">
    <property type="entry name" value="ABC_KpsT_Wzt"/>
    <property type="match status" value="1"/>
</dbReference>
<name>A0ABR8C8M3_9CYAN</name>
<keyword evidence="7" id="KW-1185">Reference proteome</keyword>
<keyword evidence="4 6" id="KW-0067">ATP-binding</keyword>
<dbReference type="InterPro" id="IPR003593">
    <property type="entry name" value="AAA+_ATPase"/>
</dbReference>
<protein>
    <submittedName>
        <fullName evidence="6">ABC transporter ATP-binding protein</fullName>
    </submittedName>
</protein>
<accession>A0ABR8C8M3</accession>
<reference evidence="6 7" key="1">
    <citation type="journal article" date="2020" name="ISME J.">
        <title>Comparative genomics reveals insights into cyanobacterial evolution and habitat adaptation.</title>
        <authorList>
            <person name="Chen M.Y."/>
            <person name="Teng W.K."/>
            <person name="Zhao L."/>
            <person name="Hu C.X."/>
            <person name="Zhou Y.K."/>
            <person name="Han B.P."/>
            <person name="Song L.R."/>
            <person name="Shu W.S."/>
        </authorList>
    </citation>
    <scope>NUCLEOTIDE SEQUENCE [LARGE SCALE GENOMIC DNA]</scope>
    <source>
        <strain evidence="6 7">FACHB-1050</strain>
    </source>
</reference>
<dbReference type="SMART" id="SM00382">
    <property type="entry name" value="AAA"/>
    <property type="match status" value="1"/>
</dbReference>
<evidence type="ECO:0000256" key="2">
    <source>
        <dbReference type="ARBA" id="ARBA00022448"/>
    </source>
</evidence>
<dbReference type="InterPro" id="IPR015860">
    <property type="entry name" value="ABC_transpr_TagH-like"/>
</dbReference>
<dbReference type="SUPFAM" id="SSF52540">
    <property type="entry name" value="P-loop containing nucleoside triphosphate hydrolases"/>
    <property type="match status" value="1"/>
</dbReference>
<dbReference type="EMBL" id="JACJQY010000010">
    <property type="protein sequence ID" value="MBD2316879.1"/>
    <property type="molecule type" value="Genomic_DNA"/>
</dbReference>
<dbReference type="Proteomes" id="UP000618445">
    <property type="component" value="Unassembled WGS sequence"/>
</dbReference>
<evidence type="ECO:0000313" key="6">
    <source>
        <dbReference type="EMBL" id="MBD2316879.1"/>
    </source>
</evidence>
<gene>
    <name evidence="6" type="ORF">H6G05_08470</name>
</gene>
<organism evidence="6 7">
    <name type="scientific">Phormidium tenue FACHB-1050</name>
    <dbReference type="NCBI Taxonomy" id="2692857"/>
    <lineage>
        <taxon>Bacteria</taxon>
        <taxon>Bacillati</taxon>
        <taxon>Cyanobacteriota</taxon>
        <taxon>Cyanophyceae</taxon>
        <taxon>Oscillatoriophycideae</taxon>
        <taxon>Oscillatoriales</taxon>
        <taxon>Oscillatoriaceae</taxon>
        <taxon>Phormidium</taxon>
    </lineage>
</organism>
<evidence type="ECO:0000256" key="3">
    <source>
        <dbReference type="ARBA" id="ARBA00022741"/>
    </source>
</evidence>
<dbReference type="InterPro" id="IPR027417">
    <property type="entry name" value="P-loop_NTPase"/>
</dbReference>
<proteinExistence type="inferred from homology"/>
<sequence>MSDVVIRVENLSKKYIIGHQKQERYTALRDVIANGAMSLWQGLTGYRQAKHDDLSEEFWALKDVSFEIKQGDRVGIIGRNGAGKSTLLKILSRITEPTSGRISIKGRVASLLEVGTGFHPELTGRENIYLNGAILGMDRYEIKNKFDEIVAFAEVEKFLDTPVKHYSSGMYVRLAFAVAAHLEPEILIVDEVLAVGDAQFQKRCLGKMEDVAIREGRTVIFVSHNMGAIENLCTQSIFLKQGSIERLGKTQEVLDFYLGSLSSDSSSNSIDKITERQGLGEVQFKKIEYFIDGKPFNRLVTGQDTTIKLYFQSSNIYKIFKSCRIGIAIKSLWSELIVMSTEMVYQEALDININNSICFHIKRLPLSPGTYNFVLFLESNKVIQDWIKDGLSVEVEHGDYYGNNKNYPEGYAGKTVLIEFCCEKFHDS</sequence>
<dbReference type="PANTHER" id="PTHR46743">
    <property type="entry name" value="TEICHOIC ACIDS EXPORT ATP-BINDING PROTEIN TAGH"/>
    <property type="match status" value="1"/>
</dbReference>
<dbReference type="Gene3D" id="3.40.50.300">
    <property type="entry name" value="P-loop containing nucleotide triphosphate hydrolases"/>
    <property type="match status" value="1"/>
</dbReference>
<dbReference type="PANTHER" id="PTHR46743:SF2">
    <property type="entry name" value="TEICHOIC ACIDS EXPORT ATP-BINDING PROTEIN TAGH"/>
    <property type="match status" value="1"/>
</dbReference>
<dbReference type="Pfam" id="PF00005">
    <property type="entry name" value="ABC_tran"/>
    <property type="match status" value="1"/>
</dbReference>